<organism evidence="2 3">
    <name type="scientific">Luteipulveratus mongoliensis</name>
    <dbReference type="NCBI Taxonomy" id="571913"/>
    <lineage>
        <taxon>Bacteria</taxon>
        <taxon>Bacillati</taxon>
        <taxon>Actinomycetota</taxon>
        <taxon>Actinomycetes</taxon>
        <taxon>Micrococcales</taxon>
        <taxon>Dermacoccaceae</taxon>
        <taxon>Luteipulveratus</taxon>
    </lineage>
</organism>
<accession>A0A0K1JKQ5</accession>
<reference evidence="2 3" key="1">
    <citation type="submission" date="2015-03" db="EMBL/GenBank/DDBJ databases">
        <title>Luteipulveratus halotolerans sp. nov., a novel actinobacterium (Dermacoccaceae) from Sarawak, Malaysia.</title>
        <authorList>
            <person name="Juboi H."/>
            <person name="Basik A."/>
            <person name="Shamsul S.S."/>
            <person name="Arnold P."/>
            <person name="Schmitt E.K."/>
            <person name="Sanglier J.-J."/>
            <person name="Yeo T."/>
        </authorList>
    </citation>
    <scope>NUCLEOTIDE SEQUENCE [LARGE SCALE GENOMIC DNA]</scope>
    <source>
        <strain evidence="2 3">MN07-A0370</strain>
    </source>
</reference>
<dbReference type="STRING" id="571913.VV02_17890"/>
<keyword evidence="3" id="KW-1185">Reference proteome</keyword>
<dbReference type="KEGG" id="lmoi:VV02_17890"/>
<evidence type="ECO:0000313" key="2">
    <source>
        <dbReference type="EMBL" id="AKU17286.1"/>
    </source>
</evidence>
<proteinExistence type="predicted"/>
<evidence type="ECO:0000313" key="3">
    <source>
        <dbReference type="Proteomes" id="UP000066480"/>
    </source>
</evidence>
<gene>
    <name evidence="2" type="ORF">VV02_17890</name>
</gene>
<name>A0A0K1JKQ5_9MICO</name>
<dbReference type="Proteomes" id="UP000066480">
    <property type="component" value="Chromosome"/>
</dbReference>
<protein>
    <submittedName>
        <fullName evidence="2">Uncharacterized protein</fullName>
    </submittedName>
</protein>
<sequence>MSVLLHRCRTCQHPADWHDGRNRGYTSCSCCNAGSADPDPEPVVQPTFASPSGGPEPLLRPGTARNEGTMHATRTCACQRCQAVYERLDPVRLSEVGRLT</sequence>
<feature type="region of interest" description="Disordered" evidence="1">
    <location>
        <begin position="41"/>
        <end position="66"/>
    </location>
</feature>
<dbReference type="AlphaFoldDB" id="A0A0K1JKQ5"/>
<evidence type="ECO:0000256" key="1">
    <source>
        <dbReference type="SAM" id="MobiDB-lite"/>
    </source>
</evidence>
<dbReference type="EMBL" id="CP011112">
    <property type="protein sequence ID" value="AKU17286.1"/>
    <property type="molecule type" value="Genomic_DNA"/>
</dbReference>